<feature type="chain" id="PRO_5012086575" evidence="2">
    <location>
        <begin position="24"/>
        <end position="284"/>
    </location>
</feature>
<feature type="domain" description="Ice-binding protein C-terminal" evidence="3">
    <location>
        <begin position="255"/>
        <end position="281"/>
    </location>
</feature>
<sequence length="284" mass="27403">MRHRFIFVAATGASVLMIALVSAATAFVVLNHEEKARVVGGLTIDDGSADDGGGDHDRSLVMRMADALAARLLQGWESTTVRIAGNGGAETGGAIGTGIGTSGSGDVLGELMPQSALTSAQNTGLRLGRMTFGAYGESGPTFTTAMAMPGGLGGGGGSGGGSGSGGAAGGGGGEGGGAPTPGGPAPVVDEGRLQLPAPPVTPPGPPAVVPVDLPGNAGPGPQPPRGNANPPAPPFSPILPGPGGGQVVEDLVPAQVPEPASLALLGGALSTLALGAAWRRRRRG</sequence>
<evidence type="ECO:0000313" key="4">
    <source>
        <dbReference type="EMBL" id="SOD97096.1"/>
    </source>
</evidence>
<evidence type="ECO:0000313" key="5">
    <source>
        <dbReference type="Proteomes" id="UP000219621"/>
    </source>
</evidence>
<reference evidence="4 5" key="1">
    <citation type="submission" date="2017-09" db="EMBL/GenBank/DDBJ databases">
        <authorList>
            <person name="Ehlers B."/>
            <person name="Leendertz F.H."/>
        </authorList>
    </citation>
    <scope>NUCLEOTIDE SEQUENCE [LARGE SCALE GENOMIC DNA]</scope>
    <source>
        <strain evidence="4 5">USBA 140</strain>
    </source>
</reference>
<feature type="compositionally biased region" description="Gly residues" evidence="1">
    <location>
        <begin position="150"/>
        <end position="180"/>
    </location>
</feature>
<name>A0A286GPI8_9PROT</name>
<evidence type="ECO:0000256" key="1">
    <source>
        <dbReference type="SAM" id="MobiDB-lite"/>
    </source>
</evidence>
<dbReference type="Pfam" id="PF07589">
    <property type="entry name" value="PEP-CTERM"/>
    <property type="match status" value="1"/>
</dbReference>
<protein>
    <submittedName>
        <fullName evidence="4">PEP-CTERM protein-sorting domain-containing protein</fullName>
    </submittedName>
</protein>
<organism evidence="4 5">
    <name type="scientific">Caenispirillum bisanense</name>
    <dbReference type="NCBI Taxonomy" id="414052"/>
    <lineage>
        <taxon>Bacteria</taxon>
        <taxon>Pseudomonadati</taxon>
        <taxon>Pseudomonadota</taxon>
        <taxon>Alphaproteobacteria</taxon>
        <taxon>Rhodospirillales</taxon>
        <taxon>Novispirillaceae</taxon>
        <taxon>Caenispirillum</taxon>
    </lineage>
</organism>
<keyword evidence="2" id="KW-0732">Signal</keyword>
<dbReference type="InterPro" id="IPR013424">
    <property type="entry name" value="Ice-binding_C"/>
</dbReference>
<feature type="region of interest" description="Disordered" evidence="1">
    <location>
        <begin position="148"/>
        <end position="246"/>
    </location>
</feature>
<evidence type="ECO:0000259" key="3">
    <source>
        <dbReference type="Pfam" id="PF07589"/>
    </source>
</evidence>
<feature type="compositionally biased region" description="Pro residues" evidence="1">
    <location>
        <begin position="196"/>
        <end position="208"/>
    </location>
</feature>
<keyword evidence="5" id="KW-1185">Reference proteome</keyword>
<feature type="compositionally biased region" description="Pro residues" evidence="1">
    <location>
        <begin position="220"/>
        <end position="240"/>
    </location>
</feature>
<dbReference type="Proteomes" id="UP000219621">
    <property type="component" value="Unassembled WGS sequence"/>
</dbReference>
<feature type="signal peptide" evidence="2">
    <location>
        <begin position="1"/>
        <end position="23"/>
    </location>
</feature>
<dbReference type="RefSeq" id="WP_097280004.1">
    <property type="nucleotide sequence ID" value="NZ_OCNJ01000006.1"/>
</dbReference>
<dbReference type="EMBL" id="OCNJ01000006">
    <property type="protein sequence ID" value="SOD97096.1"/>
    <property type="molecule type" value="Genomic_DNA"/>
</dbReference>
<dbReference type="NCBIfam" id="TIGR02595">
    <property type="entry name" value="PEP_CTERM"/>
    <property type="match status" value="1"/>
</dbReference>
<proteinExistence type="predicted"/>
<dbReference type="AlphaFoldDB" id="A0A286GPI8"/>
<accession>A0A286GPI8</accession>
<evidence type="ECO:0000256" key="2">
    <source>
        <dbReference type="SAM" id="SignalP"/>
    </source>
</evidence>
<gene>
    <name evidence="4" type="ORF">SAMN05421508_106248</name>
</gene>